<dbReference type="AlphaFoldDB" id="A0A0A9AQ00"/>
<sequence length="29" mass="3242">MKMNSERMGDGEMTKVSRSDGLFPLHLAC</sequence>
<accession>A0A0A9AQ00</accession>
<name>A0A0A9AQ00_ARUDO</name>
<organism evidence="1">
    <name type="scientific">Arundo donax</name>
    <name type="common">Giant reed</name>
    <name type="synonym">Donax arundinaceus</name>
    <dbReference type="NCBI Taxonomy" id="35708"/>
    <lineage>
        <taxon>Eukaryota</taxon>
        <taxon>Viridiplantae</taxon>
        <taxon>Streptophyta</taxon>
        <taxon>Embryophyta</taxon>
        <taxon>Tracheophyta</taxon>
        <taxon>Spermatophyta</taxon>
        <taxon>Magnoliopsida</taxon>
        <taxon>Liliopsida</taxon>
        <taxon>Poales</taxon>
        <taxon>Poaceae</taxon>
        <taxon>PACMAD clade</taxon>
        <taxon>Arundinoideae</taxon>
        <taxon>Arundineae</taxon>
        <taxon>Arundo</taxon>
    </lineage>
</organism>
<evidence type="ECO:0000313" key="1">
    <source>
        <dbReference type="EMBL" id="JAD49127.1"/>
    </source>
</evidence>
<reference evidence="1" key="1">
    <citation type="submission" date="2014-09" db="EMBL/GenBank/DDBJ databases">
        <authorList>
            <person name="Magalhaes I.L.F."/>
            <person name="Oliveira U."/>
            <person name="Santos F.R."/>
            <person name="Vidigal T.H.D.A."/>
            <person name="Brescovit A.D."/>
            <person name="Santos A.J."/>
        </authorList>
    </citation>
    <scope>NUCLEOTIDE SEQUENCE</scope>
    <source>
        <tissue evidence="1">Shoot tissue taken approximately 20 cm above the soil surface</tissue>
    </source>
</reference>
<proteinExistence type="predicted"/>
<reference evidence="1" key="2">
    <citation type="journal article" date="2015" name="Data Brief">
        <title>Shoot transcriptome of the giant reed, Arundo donax.</title>
        <authorList>
            <person name="Barrero R.A."/>
            <person name="Guerrero F.D."/>
            <person name="Moolhuijzen P."/>
            <person name="Goolsby J.A."/>
            <person name="Tidwell J."/>
            <person name="Bellgard S.E."/>
            <person name="Bellgard M.I."/>
        </authorList>
    </citation>
    <scope>NUCLEOTIDE SEQUENCE</scope>
    <source>
        <tissue evidence="1">Shoot tissue taken approximately 20 cm above the soil surface</tissue>
    </source>
</reference>
<dbReference type="EMBL" id="GBRH01248768">
    <property type="protein sequence ID" value="JAD49127.1"/>
    <property type="molecule type" value="Transcribed_RNA"/>
</dbReference>
<protein>
    <submittedName>
        <fullName evidence="1">Uncharacterized protein</fullName>
    </submittedName>
</protein>